<dbReference type="STRING" id="314283.MED297_19722"/>
<accession>A4B949</accession>
<organism evidence="3 4">
    <name type="scientific">Reinekea blandensis MED297</name>
    <dbReference type="NCBI Taxonomy" id="314283"/>
    <lineage>
        <taxon>Bacteria</taxon>
        <taxon>Pseudomonadati</taxon>
        <taxon>Pseudomonadota</taxon>
        <taxon>Gammaproteobacteria</taxon>
        <taxon>Oceanospirillales</taxon>
        <taxon>Saccharospirillaceae</taxon>
        <taxon>Reinekea</taxon>
    </lineage>
</organism>
<dbReference type="Pfam" id="PF15632">
    <property type="entry name" value="ATPgrasp_Ter"/>
    <property type="match status" value="1"/>
</dbReference>
<dbReference type="EMBL" id="AAOE01000001">
    <property type="protein sequence ID" value="EAR11150.1"/>
    <property type="molecule type" value="Genomic_DNA"/>
</dbReference>
<dbReference type="Proteomes" id="UP000005953">
    <property type="component" value="Unassembled WGS sequence"/>
</dbReference>
<dbReference type="PROSITE" id="PS50975">
    <property type="entry name" value="ATP_GRASP"/>
    <property type="match status" value="1"/>
</dbReference>
<dbReference type="AlphaFoldDB" id="A4B949"/>
<dbReference type="Gene3D" id="3.30.470.20">
    <property type="entry name" value="ATP-grasp fold, B domain"/>
    <property type="match status" value="1"/>
</dbReference>
<proteinExistence type="predicted"/>
<keyword evidence="1" id="KW-0547">Nucleotide-binding</keyword>
<sequence length="393" mass="44181">MMIFRMDSKTHRILVLDANQRSGLAVIRSLGRAFPMADITAADETPSAIGGASRYTKHYLHYPSPTSEPQAFLDWISSHNNSRRYDLILPTTEVTSQLLLQGTDALPIPFAGYNTVMALANKARLVETAQKIGIPVPESQFFANAAALDPRQLTYPCVLKPAQSKIFTGSGWVATTVRLLKDETDLNQALSGDDYLAEHPFMIQAFIPGHGAGVFCLYDKGAAVQFFAHERLREKPPEGGVSVLSQSAPLTPQLVEYSRQLLDQVHWHGVAMVEFRIAPDGQAYLMEVNTRFWGSLQLAIDSGVDFPAQLAKRHLGLPTEPVTDYKVGQRLRWLLGDLDSLYIFLKRPHPLSAKFKRVLQFLTPRFRGQKHEVNRLHDFKPFIEELRQYVRNL</sequence>
<evidence type="ECO:0000313" key="3">
    <source>
        <dbReference type="EMBL" id="EAR11150.1"/>
    </source>
</evidence>
<evidence type="ECO:0000313" key="4">
    <source>
        <dbReference type="Proteomes" id="UP000005953"/>
    </source>
</evidence>
<reference evidence="3 4" key="1">
    <citation type="submission" date="2006-02" db="EMBL/GenBank/DDBJ databases">
        <authorList>
            <person name="Pinhassi J."/>
            <person name="Pedros-Alio C."/>
            <person name="Ferriera S."/>
            <person name="Johnson J."/>
            <person name="Kravitz S."/>
            <person name="Halpern A."/>
            <person name="Remington K."/>
            <person name="Beeson K."/>
            <person name="Tran B."/>
            <person name="Rogers Y.-H."/>
            <person name="Friedman R."/>
            <person name="Venter J.C."/>
        </authorList>
    </citation>
    <scope>NUCLEOTIDE SEQUENCE [LARGE SCALE GENOMIC DNA]</scope>
    <source>
        <strain evidence="3 4">MED297</strain>
    </source>
</reference>
<dbReference type="GO" id="GO:0005524">
    <property type="term" value="F:ATP binding"/>
    <property type="evidence" value="ECO:0007669"/>
    <property type="project" value="UniProtKB-UniRule"/>
</dbReference>
<evidence type="ECO:0000259" key="2">
    <source>
        <dbReference type="PROSITE" id="PS50975"/>
    </source>
</evidence>
<dbReference type="InterPro" id="IPR011761">
    <property type="entry name" value="ATP-grasp"/>
</dbReference>
<keyword evidence="1" id="KW-0067">ATP-binding</keyword>
<keyword evidence="4" id="KW-1185">Reference proteome</keyword>
<dbReference type="SUPFAM" id="SSF56059">
    <property type="entry name" value="Glutathione synthetase ATP-binding domain-like"/>
    <property type="match status" value="1"/>
</dbReference>
<name>A4B949_9GAMM</name>
<dbReference type="HOGENOM" id="CLU_034084_0_0_6"/>
<protein>
    <submittedName>
        <fullName evidence="3">Predicted ATP-grasp enzyme</fullName>
    </submittedName>
</protein>
<dbReference type="GO" id="GO:0046872">
    <property type="term" value="F:metal ion binding"/>
    <property type="evidence" value="ECO:0007669"/>
    <property type="project" value="InterPro"/>
</dbReference>
<comment type="caution">
    <text evidence="3">The sequence shown here is derived from an EMBL/GenBank/DDBJ whole genome shotgun (WGS) entry which is preliminary data.</text>
</comment>
<gene>
    <name evidence="3" type="ORF">MED297_19722</name>
</gene>
<feature type="domain" description="ATP-grasp" evidence="2">
    <location>
        <begin position="126"/>
        <end position="315"/>
    </location>
</feature>
<evidence type="ECO:0000256" key="1">
    <source>
        <dbReference type="PROSITE-ProRule" id="PRU00409"/>
    </source>
</evidence>